<protein>
    <submittedName>
        <fullName evidence="1">Uncharacterized protein</fullName>
    </submittedName>
</protein>
<dbReference type="Gene3D" id="2.60.120.10">
    <property type="entry name" value="Jelly Rolls"/>
    <property type="match status" value="1"/>
</dbReference>
<gene>
    <name evidence="1" type="ORF">O181_125633</name>
</gene>
<name>A0A9Q3Q582_9BASI</name>
<organism evidence="1 2">
    <name type="scientific">Austropuccinia psidii MF-1</name>
    <dbReference type="NCBI Taxonomy" id="1389203"/>
    <lineage>
        <taxon>Eukaryota</taxon>
        <taxon>Fungi</taxon>
        <taxon>Dikarya</taxon>
        <taxon>Basidiomycota</taxon>
        <taxon>Pucciniomycotina</taxon>
        <taxon>Pucciniomycetes</taxon>
        <taxon>Pucciniales</taxon>
        <taxon>Sphaerophragmiaceae</taxon>
        <taxon>Austropuccinia</taxon>
    </lineage>
</organism>
<dbReference type="InterPro" id="IPR014710">
    <property type="entry name" value="RmlC-like_jellyroll"/>
</dbReference>
<proteinExistence type="predicted"/>
<accession>A0A9Q3Q582</accession>
<dbReference type="EMBL" id="AVOT02122325">
    <property type="protein sequence ID" value="MBW0585918.1"/>
    <property type="molecule type" value="Genomic_DNA"/>
</dbReference>
<reference evidence="1" key="1">
    <citation type="submission" date="2021-03" db="EMBL/GenBank/DDBJ databases">
        <title>Draft genome sequence of rust myrtle Austropuccinia psidii MF-1, a brazilian biotype.</title>
        <authorList>
            <person name="Quecine M.C."/>
            <person name="Pachon D.M.R."/>
            <person name="Bonatelli M.L."/>
            <person name="Correr F.H."/>
            <person name="Franceschini L.M."/>
            <person name="Leite T.F."/>
            <person name="Margarido G.R.A."/>
            <person name="Almeida C.A."/>
            <person name="Ferrarezi J.A."/>
            <person name="Labate C.A."/>
        </authorList>
    </citation>
    <scope>NUCLEOTIDE SEQUENCE</scope>
    <source>
        <strain evidence="1">MF-1</strain>
    </source>
</reference>
<evidence type="ECO:0000313" key="1">
    <source>
        <dbReference type="EMBL" id="MBW0585918.1"/>
    </source>
</evidence>
<keyword evidence="2" id="KW-1185">Reference proteome</keyword>
<comment type="caution">
    <text evidence="1">The sequence shown here is derived from an EMBL/GenBank/DDBJ whole genome shotgun (WGS) entry which is preliminary data.</text>
</comment>
<dbReference type="Proteomes" id="UP000765509">
    <property type="component" value="Unassembled WGS sequence"/>
</dbReference>
<evidence type="ECO:0000313" key="2">
    <source>
        <dbReference type="Proteomes" id="UP000765509"/>
    </source>
</evidence>
<sequence length="116" mass="13315">MNNGETSLRQLILEYQALNDAVINKIHDRIPTALELSQIIASNRPLVIRLYNQFQKLNSMQDSDGFHAIKVFDNWPESYLIKRLGSQLITIARAPAENTDSIVEPAYEKMTMTDFF</sequence>
<dbReference type="OrthoDB" id="424465at2759"/>
<dbReference type="AlphaFoldDB" id="A0A9Q3Q582"/>